<evidence type="ECO:0000256" key="1">
    <source>
        <dbReference type="SAM" id="Phobius"/>
    </source>
</evidence>
<proteinExistence type="predicted"/>
<evidence type="ECO:0000313" key="2">
    <source>
        <dbReference type="EMBL" id="MBL4928870.1"/>
    </source>
</evidence>
<protein>
    <recommendedName>
        <fullName evidence="4">Aspartate carbamoyltransferase catalytic subunit</fullName>
    </recommendedName>
</protein>
<feature type="transmembrane region" description="Helical" evidence="1">
    <location>
        <begin position="38"/>
        <end position="58"/>
    </location>
</feature>
<evidence type="ECO:0000313" key="3">
    <source>
        <dbReference type="Proteomes" id="UP000619033"/>
    </source>
</evidence>
<feature type="transmembrane region" description="Helical" evidence="1">
    <location>
        <begin position="64"/>
        <end position="84"/>
    </location>
</feature>
<comment type="caution">
    <text evidence="2">The sequence shown here is derived from an EMBL/GenBank/DDBJ whole genome shotgun (WGS) entry which is preliminary data.</text>
</comment>
<reference evidence="2" key="1">
    <citation type="submission" date="2021-01" db="EMBL/GenBank/DDBJ databases">
        <title>Genome seq and assembly of Tabrizicola sp. KVB23.</title>
        <authorList>
            <person name="Chhetri G."/>
        </authorList>
    </citation>
    <scope>NUCLEOTIDE SEQUENCE</scope>
    <source>
        <strain evidence="2">KVB23</strain>
    </source>
</reference>
<keyword evidence="3" id="KW-1185">Reference proteome</keyword>
<dbReference type="EMBL" id="JAESVP010000005">
    <property type="protein sequence ID" value="MBL4928870.1"/>
    <property type="molecule type" value="Genomic_DNA"/>
</dbReference>
<organism evidence="2 3">
    <name type="scientific">Fuscibacter oryzae</name>
    <dbReference type="NCBI Taxonomy" id="2803939"/>
    <lineage>
        <taxon>Bacteria</taxon>
        <taxon>Pseudomonadati</taxon>
        <taxon>Pseudomonadota</taxon>
        <taxon>Alphaproteobacteria</taxon>
        <taxon>Rhodobacterales</taxon>
        <taxon>Paracoccaceae</taxon>
        <taxon>Fuscibacter</taxon>
    </lineage>
</organism>
<dbReference type="AlphaFoldDB" id="A0A8J7MTT1"/>
<dbReference type="Proteomes" id="UP000619033">
    <property type="component" value="Unassembled WGS sequence"/>
</dbReference>
<evidence type="ECO:0008006" key="4">
    <source>
        <dbReference type="Google" id="ProtNLM"/>
    </source>
</evidence>
<keyword evidence="1" id="KW-0472">Membrane</keyword>
<accession>A0A8J7MTT1</accession>
<keyword evidence="1" id="KW-0812">Transmembrane</keyword>
<name>A0A8J7MTT1_9RHOB</name>
<dbReference type="RefSeq" id="WP_202661312.1">
    <property type="nucleotide sequence ID" value="NZ_JAESVP010000005.1"/>
</dbReference>
<keyword evidence="1" id="KW-1133">Transmembrane helix</keyword>
<gene>
    <name evidence="2" type="ORF">JI744_12205</name>
</gene>
<sequence length="195" mass="21224">MTQSPPPGWENILAPGETILWQGQPDARVDWGGLARPTTVFGLVFMAFALFLMTNTGATHPGAALFLIPFLLVGAHLAIGRLFWEAYLRGKTHYTLTDRTAFIATNAMGKRDLRRVALSPGLPLTLQEGAPGSVLFAVDERQIRGRWQGSHSDGMYVPAKTVRRPVGFLRISDAGRVFGLMQQATAALADQPPAR</sequence>